<evidence type="ECO:0000256" key="2">
    <source>
        <dbReference type="SAM" id="MobiDB-lite"/>
    </source>
</evidence>
<dbReference type="EMBL" id="OIVN01004890">
    <property type="protein sequence ID" value="SPD19784.1"/>
    <property type="molecule type" value="Genomic_DNA"/>
</dbReference>
<dbReference type="SUPFAM" id="SSF56672">
    <property type="entry name" value="DNA/RNA polymerases"/>
    <property type="match status" value="1"/>
</dbReference>
<dbReference type="PANTHER" id="PTHR48475:SF2">
    <property type="entry name" value="RIBONUCLEASE H"/>
    <property type="match status" value="1"/>
</dbReference>
<name>A0A2N9I6P0_FAGSY</name>
<dbReference type="InterPro" id="IPR043502">
    <property type="entry name" value="DNA/RNA_pol_sf"/>
</dbReference>
<dbReference type="PROSITE" id="PS50879">
    <property type="entry name" value="RNASE_H_1"/>
    <property type="match status" value="1"/>
</dbReference>
<dbReference type="GO" id="GO:0003676">
    <property type="term" value="F:nucleic acid binding"/>
    <property type="evidence" value="ECO:0007669"/>
    <property type="project" value="InterPro"/>
</dbReference>
<accession>A0A2N9I6P0</accession>
<protein>
    <recommendedName>
        <fullName evidence="3">RNase H type-1 domain-containing protein</fullName>
    </recommendedName>
</protein>
<dbReference type="InterPro" id="IPR002156">
    <property type="entry name" value="RNaseH_domain"/>
</dbReference>
<dbReference type="Gene3D" id="3.10.10.10">
    <property type="entry name" value="HIV Type 1 Reverse Transcriptase, subunit A, domain 1"/>
    <property type="match status" value="1"/>
</dbReference>
<evidence type="ECO:0000256" key="1">
    <source>
        <dbReference type="SAM" id="Coils"/>
    </source>
</evidence>
<feature type="region of interest" description="Disordered" evidence="2">
    <location>
        <begin position="359"/>
        <end position="381"/>
    </location>
</feature>
<sequence length="774" mass="89258">MLIFARHQLASSVGNDLFTAISLFFLKNPERSVRITFLPMEVGDTSDQHLNASDRQMQALIANIQQLARQSAADHKEMQELTRQNQELIALLQPMRSAADARAAKLKEELKEMREQMREMKSQVKAKAAKNLDMLIHRSESPFTKRVDEYPLPAKFKVLQLETFDELKDPLDYLDSFRTVMHLQGVSDEIMCHTFPTNLRGSARMWFNQQETGSIDTFAQLSRVFIDNFIGGRRFARPANYLLDIRQREGESLRSMLELMYEAQKFINAEDAFEARDEFHSKKTKEPEDRRFESTKSRYKTILHWPGKLRSNPTRRSKNLYCCFHRDHGHTTEDCYVLEEQIEALIRQGKLRKFVRRDNQEAHLETRPPRQEENKNRLEDRPQDVIGEIRTIVGGLALDGASRSSRKAYARQAHNILMKIDKEQLRLIDIPFVGFTGDKINPLGVVSLMIEAGTYPKQITTFVEFLELEMIVLDEDNLDKTTNIGTKMDGRVKEALVEFLKDNMDVFVWMHEDMPGIDPSVICHKLNVDMSMRPIKQKRRVFALNRNQADSDEVGKLLIAGFIREVYYPDWIANVVMVKKSNGKWRMLQPDSDGQGRPGEDVLHNQQRALLLQSHALWIEEYRGNLSAVDEQDVHTIIVFTNHPLCKVMNKPDAARRLIQWAIKLSEFDIEYRPRQAIKAQAFADFIAEFIDADEEPSQEKSEEKWEVSIDGSSVKGARGVGIVFKMSEGHLLKHAVRLQYLTTNNEVEYKALLIGLRVAKVLGTTTFKVQSDS</sequence>
<dbReference type="InterPro" id="IPR012337">
    <property type="entry name" value="RNaseH-like_sf"/>
</dbReference>
<gene>
    <name evidence="4" type="ORF">FSB_LOCUS47666</name>
</gene>
<proteinExistence type="predicted"/>
<dbReference type="SUPFAM" id="SSF53098">
    <property type="entry name" value="Ribonuclease H-like"/>
    <property type="match status" value="1"/>
</dbReference>
<organism evidence="4">
    <name type="scientific">Fagus sylvatica</name>
    <name type="common">Beechnut</name>
    <dbReference type="NCBI Taxonomy" id="28930"/>
    <lineage>
        <taxon>Eukaryota</taxon>
        <taxon>Viridiplantae</taxon>
        <taxon>Streptophyta</taxon>
        <taxon>Embryophyta</taxon>
        <taxon>Tracheophyta</taxon>
        <taxon>Spermatophyta</taxon>
        <taxon>Magnoliopsida</taxon>
        <taxon>eudicotyledons</taxon>
        <taxon>Gunneridae</taxon>
        <taxon>Pentapetalae</taxon>
        <taxon>rosids</taxon>
        <taxon>fabids</taxon>
        <taxon>Fagales</taxon>
        <taxon>Fagaceae</taxon>
        <taxon>Fagus</taxon>
    </lineage>
</organism>
<feature type="domain" description="RNase H type-1" evidence="3">
    <location>
        <begin position="702"/>
        <end position="774"/>
    </location>
</feature>
<dbReference type="Pfam" id="PF03732">
    <property type="entry name" value="Retrotrans_gag"/>
    <property type="match status" value="1"/>
</dbReference>
<dbReference type="GO" id="GO:0004523">
    <property type="term" value="F:RNA-DNA hybrid ribonuclease activity"/>
    <property type="evidence" value="ECO:0007669"/>
    <property type="project" value="InterPro"/>
</dbReference>
<dbReference type="InterPro" id="IPR036397">
    <property type="entry name" value="RNaseH_sf"/>
</dbReference>
<dbReference type="AlphaFoldDB" id="A0A2N9I6P0"/>
<dbReference type="PANTHER" id="PTHR48475">
    <property type="entry name" value="RIBONUCLEASE H"/>
    <property type="match status" value="1"/>
</dbReference>
<evidence type="ECO:0000259" key="3">
    <source>
        <dbReference type="PROSITE" id="PS50879"/>
    </source>
</evidence>
<keyword evidence="1" id="KW-0175">Coiled coil</keyword>
<reference evidence="4" key="1">
    <citation type="submission" date="2018-02" db="EMBL/GenBank/DDBJ databases">
        <authorList>
            <person name="Cohen D.B."/>
            <person name="Kent A.D."/>
        </authorList>
    </citation>
    <scope>NUCLEOTIDE SEQUENCE</scope>
</reference>
<dbReference type="Pfam" id="PF13456">
    <property type="entry name" value="RVT_3"/>
    <property type="match status" value="1"/>
</dbReference>
<dbReference type="Gene3D" id="3.30.420.10">
    <property type="entry name" value="Ribonuclease H-like superfamily/Ribonuclease H"/>
    <property type="match status" value="1"/>
</dbReference>
<dbReference type="InterPro" id="IPR005162">
    <property type="entry name" value="Retrotrans_gag_dom"/>
</dbReference>
<evidence type="ECO:0000313" key="4">
    <source>
        <dbReference type="EMBL" id="SPD19784.1"/>
    </source>
</evidence>
<feature type="coiled-coil region" evidence="1">
    <location>
        <begin position="50"/>
        <end position="130"/>
    </location>
</feature>